<evidence type="ECO:0000256" key="9">
    <source>
        <dbReference type="ARBA" id="ARBA00049185"/>
    </source>
</evidence>
<keyword evidence="5 11" id="KW-0032">Aminotransferase</keyword>
<comment type="caution">
    <text evidence="11">The sequence shown here is derived from an EMBL/GenBank/DDBJ whole genome shotgun (WGS) entry which is preliminary data.</text>
</comment>
<evidence type="ECO:0000256" key="4">
    <source>
        <dbReference type="ARBA" id="ARBA00016004"/>
    </source>
</evidence>
<dbReference type="InterPro" id="IPR004839">
    <property type="entry name" value="Aminotransferase_I/II_large"/>
</dbReference>
<dbReference type="GO" id="GO:0004069">
    <property type="term" value="F:L-aspartate:2-oxoglutarate aminotransferase activity"/>
    <property type="evidence" value="ECO:0007669"/>
    <property type="project" value="UniProtKB-EC"/>
</dbReference>
<dbReference type="InterPro" id="IPR015421">
    <property type="entry name" value="PyrdxlP-dep_Trfase_major"/>
</dbReference>
<dbReference type="InterPro" id="IPR050596">
    <property type="entry name" value="AspAT/PAT-like"/>
</dbReference>
<evidence type="ECO:0000256" key="1">
    <source>
        <dbReference type="ARBA" id="ARBA00001933"/>
    </source>
</evidence>
<reference evidence="11 12" key="1">
    <citation type="submission" date="2015-05" db="EMBL/GenBank/DDBJ databases">
        <title>Draft genome sequence of Microvirga vignae strain BR3299, a novel nitrogen fixing bacteria isolated from Brazil semi-aired region.</title>
        <authorList>
            <person name="Zilli J.E."/>
            <person name="Passos S.R."/>
            <person name="Leite J."/>
            <person name="Baldani J.I."/>
            <person name="Xavier G.R."/>
            <person name="Rumjaneck N.G."/>
            <person name="Simoes-Araujo J.L."/>
        </authorList>
    </citation>
    <scope>NUCLEOTIDE SEQUENCE [LARGE SCALE GENOMIC DNA]</scope>
    <source>
        <strain evidence="11 12">BR3299</strain>
    </source>
</reference>
<dbReference type="Proteomes" id="UP000035489">
    <property type="component" value="Unassembled WGS sequence"/>
</dbReference>
<dbReference type="RefSeq" id="WP_047192418.1">
    <property type="nucleotide sequence ID" value="NZ_LCYG01000108.1"/>
</dbReference>
<protein>
    <recommendedName>
        <fullName evidence="4">8-amino-7-oxononanoate synthase</fullName>
        <ecNumber evidence="3">2.6.1.1</ecNumber>
    </recommendedName>
    <alternativeName>
        <fullName evidence="8">Alpha-oxoamine synthase</fullName>
    </alternativeName>
</protein>
<dbReference type="EC" id="2.6.1.1" evidence="3"/>
<name>A0A0H1R4H1_9HYPH</name>
<evidence type="ECO:0000256" key="6">
    <source>
        <dbReference type="ARBA" id="ARBA00022679"/>
    </source>
</evidence>
<dbReference type="InterPro" id="IPR015424">
    <property type="entry name" value="PyrdxlP-dep_Trfase"/>
</dbReference>
<dbReference type="EMBL" id="LCYG01000108">
    <property type="protein sequence ID" value="KLK89939.1"/>
    <property type="molecule type" value="Genomic_DNA"/>
</dbReference>
<proteinExistence type="inferred from homology"/>
<dbReference type="STRING" id="1225564.AA309_28445"/>
<dbReference type="NCBIfam" id="NF004770">
    <property type="entry name" value="PRK06108.1"/>
    <property type="match status" value="1"/>
</dbReference>
<dbReference type="GO" id="GO:0006520">
    <property type="term" value="P:amino acid metabolic process"/>
    <property type="evidence" value="ECO:0007669"/>
    <property type="project" value="InterPro"/>
</dbReference>
<accession>A0A0H1R4H1</accession>
<evidence type="ECO:0000256" key="5">
    <source>
        <dbReference type="ARBA" id="ARBA00022576"/>
    </source>
</evidence>
<evidence type="ECO:0000256" key="2">
    <source>
        <dbReference type="ARBA" id="ARBA00007441"/>
    </source>
</evidence>
<evidence type="ECO:0000256" key="3">
    <source>
        <dbReference type="ARBA" id="ARBA00012753"/>
    </source>
</evidence>
<evidence type="ECO:0000259" key="10">
    <source>
        <dbReference type="Pfam" id="PF00155"/>
    </source>
</evidence>
<sequence length="400" mass="44133">MNASVSIPSTFNLRAEALQAPTSGIVDVFSYGRNKPGIIPLWVGEGDLSTPSFICDAATRSLQDGETFYTYQRGIPDLRQAIARYHERVYRKTFDPERFFVTSGGMPAMQIAFRMVCGNGDEVLIPTPAWPNFAGAITIAGARPVAVPMNIDAKGWHLDFERLEKSITPRTRAVVLNSPSNPTGWTASHDDLRAVLDMARKHGLWIVADEIYGRFIHDPALTVDGRAPSFRDVMEPEDRILFIQTFSKNWAMTGWRLGWLEAPPVMGQVIENLVQYQTSGTPTFIQRAGVAAIEQGEDFLADQIVKAKRGREIVKKLAETGLVELPPPNGAFYAFLKIKGAKSSKGIAFRLIDEANVGLAPGNAFGDAGEGYLRLCYLRRAEDLEEAVKRIHAALPRLIA</sequence>
<evidence type="ECO:0000256" key="8">
    <source>
        <dbReference type="ARBA" id="ARBA00031658"/>
    </source>
</evidence>
<comment type="catalytic activity">
    <reaction evidence="9">
        <text>L-aspartate + 2-oxoglutarate = oxaloacetate + L-glutamate</text>
        <dbReference type="Rhea" id="RHEA:21824"/>
        <dbReference type="ChEBI" id="CHEBI:16452"/>
        <dbReference type="ChEBI" id="CHEBI:16810"/>
        <dbReference type="ChEBI" id="CHEBI:29985"/>
        <dbReference type="ChEBI" id="CHEBI:29991"/>
        <dbReference type="EC" id="2.6.1.1"/>
    </reaction>
</comment>
<comment type="similarity">
    <text evidence="2">Belongs to the class-I pyridoxal-phosphate-dependent aminotransferase family.</text>
</comment>
<dbReference type="GO" id="GO:0030170">
    <property type="term" value="F:pyridoxal phosphate binding"/>
    <property type="evidence" value="ECO:0007669"/>
    <property type="project" value="InterPro"/>
</dbReference>
<keyword evidence="12" id="KW-1185">Reference proteome</keyword>
<comment type="cofactor">
    <cofactor evidence="1">
        <name>pyridoxal 5'-phosphate</name>
        <dbReference type="ChEBI" id="CHEBI:597326"/>
    </cofactor>
</comment>
<evidence type="ECO:0000313" key="12">
    <source>
        <dbReference type="Proteomes" id="UP000035489"/>
    </source>
</evidence>
<dbReference type="Gene3D" id="3.90.1150.10">
    <property type="entry name" value="Aspartate Aminotransferase, domain 1"/>
    <property type="match status" value="1"/>
</dbReference>
<dbReference type="PANTHER" id="PTHR46383">
    <property type="entry name" value="ASPARTATE AMINOTRANSFERASE"/>
    <property type="match status" value="1"/>
</dbReference>
<dbReference type="InterPro" id="IPR015422">
    <property type="entry name" value="PyrdxlP-dep_Trfase_small"/>
</dbReference>
<evidence type="ECO:0000313" key="11">
    <source>
        <dbReference type="EMBL" id="KLK89939.1"/>
    </source>
</evidence>
<organism evidence="11 12">
    <name type="scientific">Microvirga vignae</name>
    <dbReference type="NCBI Taxonomy" id="1225564"/>
    <lineage>
        <taxon>Bacteria</taxon>
        <taxon>Pseudomonadati</taxon>
        <taxon>Pseudomonadota</taxon>
        <taxon>Alphaproteobacteria</taxon>
        <taxon>Hyphomicrobiales</taxon>
        <taxon>Methylobacteriaceae</taxon>
        <taxon>Microvirga</taxon>
    </lineage>
</organism>
<dbReference type="OrthoDB" id="9804407at2"/>
<keyword evidence="7" id="KW-0663">Pyridoxal phosphate</keyword>
<feature type="domain" description="Aminotransferase class I/classII large" evidence="10">
    <location>
        <begin position="41"/>
        <end position="391"/>
    </location>
</feature>
<dbReference type="Gene3D" id="3.40.640.10">
    <property type="entry name" value="Type I PLP-dependent aspartate aminotransferase-like (Major domain)"/>
    <property type="match status" value="1"/>
</dbReference>
<dbReference type="PATRIC" id="fig|1225564.3.peg.224"/>
<dbReference type="SUPFAM" id="SSF53383">
    <property type="entry name" value="PLP-dependent transferases"/>
    <property type="match status" value="1"/>
</dbReference>
<keyword evidence="6 11" id="KW-0808">Transferase</keyword>
<gene>
    <name evidence="11" type="ORF">AA309_28445</name>
</gene>
<dbReference type="AlphaFoldDB" id="A0A0H1R4H1"/>
<dbReference type="Pfam" id="PF00155">
    <property type="entry name" value="Aminotran_1_2"/>
    <property type="match status" value="1"/>
</dbReference>
<dbReference type="PANTHER" id="PTHR46383:SF2">
    <property type="entry name" value="AMINOTRANSFERASE"/>
    <property type="match status" value="1"/>
</dbReference>
<evidence type="ECO:0000256" key="7">
    <source>
        <dbReference type="ARBA" id="ARBA00022898"/>
    </source>
</evidence>
<dbReference type="CDD" id="cd00609">
    <property type="entry name" value="AAT_like"/>
    <property type="match status" value="1"/>
</dbReference>